<evidence type="ECO:0000259" key="1">
    <source>
        <dbReference type="PROSITE" id="PS50229"/>
    </source>
</evidence>
<dbReference type="SUPFAM" id="SSF50729">
    <property type="entry name" value="PH domain-like"/>
    <property type="match status" value="1"/>
</dbReference>
<feature type="domain" description="WH1" evidence="1">
    <location>
        <begin position="1"/>
        <end position="46"/>
    </location>
</feature>
<feature type="non-terminal residue" evidence="2">
    <location>
        <position position="62"/>
    </location>
</feature>
<dbReference type="Proteomes" id="UP000678393">
    <property type="component" value="Unassembled WGS sequence"/>
</dbReference>
<dbReference type="OrthoDB" id="8059989at2759"/>
<gene>
    <name evidence="2" type="ORF">CUNI_LOCUS3666</name>
</gene>
<feature type="non-terminal residue" evidence="2">
    <location>
        <position position="1"/>
    </location>
</feature>
<sequence>TIICPATECFVHWRDASSQCEWGLNFSTPTDAQRFRESCSFPTQRFARKATSANSLRLSPPK</sequence>
<comment type="caution">
    <text evidence="2">The sequence shown here is derived from an EMBL/GenBank/DDBJ whole genome shotgun (WGS) entry which is preliminary data.</text>
</comment>
<protein>
    <recommendedName>
        <fullName evidence="1">WH1 domain-containing protein</fullName>
    </recommendedName>
</protein>
<name>A0A8S3YNT7_9EUPU</name>
<reference evidence="2" key="1">
    <citation type="submission" date="2021-04" db="EMBL/GenBank/DDBJ databases">
        <authorList>
            <consortium name="Molecular Ecology Group"/>
        </authorList>
    </citation>
    <scope>NUCLEOTIDE SEQUENCE</scope>
</reference>
<accession>A0A8S3YNT7</accession>
<dbReference type="AlphaFoldDB" id="A0A8S3YNT7"/>
<dbReference type="InterPro" id="IPR011993">
    <property type="entry name" value="PH-like_dom_sf"/>
</dbReference>
<dbReference type="EMBL" id="CAJHNH020000497">
    <property type="protein sequence ID" value="CAG5118108.1"/>
    <property type="molecule type" value="Genomic_DNA"/>
</dbReference>
<dbReference type="PROSITE" id="PS50229">
    <property type="entry name" value="WH1"/>
    <property type="match status" value="1"/>
</dbReference>
<keyword evidence="3" id="KW-1185">Reference proteome</keyword>
<proteinExistence type="predicted"/>
<dbReference type="InterPro" id="IPR000697">
    <property type="entry name" value="WH1/EVH1_dom"/>
</dbReference>
<evidence type="ECO:0000313" key="3">
    <source>
        <dbReference type="Proteomes" id="UP000678393"/>
    </source>
</evidence>
<organism evidence="2 3">
    <name type="scientific">Candidula unifasciata</name>
    <dbReference type="NCBI Taxonomy" id="100452"/>
    <lineage>
        <taxon>Eukaryota</taxon>
        <taxon>Metazoa</taxon>
        <taxon>Spiralia</taxon>
        <taxon>Lophotrochozoa</taxon>
        <taxon>Mollusca</taxon>
        <taxon>Gastropoda</taxon>
        <taxon>Heterobranchia</taxon>
        <taxon>Euthyneura</taxon>
        <taxon>Panpulmonata</taxon>
        <taxon>Eupulmonata</taxon>
        <taxon>Stylommatophora</taxon>
        <taxon>Helicina</taxon>
        <taxon>Helicoidea</taxon>
        <taxon>Geomitridae</taxon>
        <taxon>Candidula</taxon>
    </lineage>
</organism>
<dbReference type="Gene3D" id="2.30.29.30">
    <property type="entry name" value="Pleckstrin-homology domain (PH domain)/Phosphotyrosine-binding domain (PTB)"/>
    <property type="match status" value="1"/>
</dbReference>
<evidence type="ECO:0000313" key="2">
    <source>
        <dbReference type="EMBL" id="CAG5118108.1"/>
    </source>
</evidence>